<organism evidence="1">
    <name type="scientific">marine sediment metagenome</name>
    <dbReference type="NCBI Taxonomy" id="412755"/>
    <lineage>
        <taxon>unclassified sequences</taxon>
        <taxon>metagenomes</taxon>
        <taxon>ecological metagenomes</taxon>
    </lineage>
</organism>
<feature type="non-terminal residue" evidence="1">
    <location>
        <position position="1"/>
    </location>
</feature>
<proteinExistence type="predicted"/>
<reference evidence="1" key="1">
    <citation type="journal article" date="2015" name="Nature">
        <title>Complex archaea that bridge the gap between prokaryotes and eukaryotes.</title>
        <authorList>
            <person name="Spang A."/>
            <person name="Saw J.H."/>
            <person name="Jorgensen S.L."/>
            <person name="Zaremba-Niedzwiedzka K."/>
            <person name="Martijn J."/>
            <person name="Lind A.E."/>
            <person name="van Eijk R."/>
            <person name="Schleper C."/>
            <person name="Guy L."/>
            <person name="Ettema T.J."/>
        </authorList>
    </citation>
    <scope>NUCLEOTIDE SEQUENCE</scope>
</reference>
<dbReference type="AlphaFoldDB" id="A0A0F8YI33"/>
<sequence>TLTVTAQVEAPAVADNIEINEASGDTAGAVLRMGLSGFPLRKDTAGTNFIYGNFTGSGGGSTKGLTILMVPTGTPSYTKAILGDIRPTAVVGNLAALQGECVLGAASGITGLGYAIGAYFSFPAAVVASAGNYAGLNVEVAFPASCDIGTPGAGGAPVRTSVIRCAISGDTTAKGTFEDTGTMFSFVGFTQEQYGVVSSQRLAELPAGSIGLRIGVGTAGGGDAFYFIPAVPLAEWN</sequence>
<name>A0A0F8YI33_9ZZZZ</name>
<protein>
    <submittedName>
        <fullName evidence="1">Uncharacterized protein</fullName>
    </submittedName>
</protein>
<gene>
    <name evidence="1" type="ORF">LCGC14_2817270</name>
</gene>
<accession>A0A0F8YI33</accession>
<dbReference type="EMBL" id="LAZR01053294">
    <property type="protein sequence ID" value="KKK81058.1"/>
    <property type="molecule type" value="Genomic_DNA"/>
</dbReference>
<comment type="caution">
    <text evidence="1">The sequence shown here is derived from an EMBL/GenBank/DDBJ whole genome shotgun (WGS) entry which is preliminary data.</text>
</comment>
<evidence type="ECO:0000313" key="1">
    <source>
        <dbReference type="EMBL" id="KKK81058.1"/>
    </source>
</evidence>